<keyword evidence="3" id="KW-0309">Germination</keyword>
<keyword evidence="6" id="KW-0564">Palmitate</keyword>
<dbReference type="Gene3D" id="3.30.300.210">
    <property type="entry name" value="Nutrient germinant receptor protein C, domain 3"/>
    <property type="match status" value="1"/>
</dbReference>
<keyword evidence="4" id="KW-0732">Signal</keyword>
<evidence type="ECO:0000259" key="9">
    <source>
        <dbReference type="Pfam" id="PF25198"/>
    </source>
</evidence>
<evidence type="ECO:0000313" key="10">
    <source>
        <dbReference type="EMBL" id="MDL4840580.1"/>
    </source>
</evidence>
<evidence type="ECO:0000256" key="4">
    <source>
        <dbReference type="ARBA" id="ARBA00022729"/>
    </source>
</evidence>
<reference evidence="10 11" key="1">
    <citation type="submission" date="2023-06" db="EMBL/GenBank/DDBJ databases">
        <title>Aquibacillus rhizosphaerae LR5S19.</title>
        <authorList>
            <person name="Sun J.-Q."/>
        </authorList>
    </citation>
    <scope>NUCLEOTIDE SEQUENCE [LARGE SCALE GENOMIC DNA]</scope>
    <source>
        <strain evidence="10 11">LR5S19</strain>
    </source>
</reference>
<evidence type="ECO:0000256" key="7">
    <source>
        <dbReference type="ARBA" id="ARBA00023288"/>
    </source>
</evidence>
<keyword evidence="11" id="KW-1185">Reference proteome</keyword>
<evidence type="ECO:0000256" key="5">
    <source>
        <dbReference type="ARBA" id="ARBA00023136"/>
    </source>
</evidence>
<dbReference type="Pfam" id="PF05504">
    <property type="entry name" value="Spore_GerAC"/>
    <property type="match status" value="1"/>
</dbReference>
<evidence type="ECO:0000256" key="6">
    <source>
        <dbReference type="ARBA" id="ARBA00023139"/>
    </source>
</evidence>
<keyword evidence="5" id="KW-0472">Membrane</keyword>
<dbReference type="RefSeq" id="WP_285931659.1">
    <property type="nucleotide sequence ID" value="NZ_JASTZU010000031.1"/>
</dbReference>
<gene>
    <name evidence="10" type="ORF">QQS35_08990</name>
</gene>
<comment type="subcellular location">
    <subcellularLocation>
        <location evidence="1">Membrane</location>
        <topology evidence="1">Lipid-anchor</topology>
    </subcellularLocation>
</comment>
<comment type="caution">
    <text evidence="10">The sequence shown here is derived from an EMBL/GenBank/DDBJ whole genome shotgun (WGS) entry which is preliminary data.</text>
</comment>
<dbReference type="Proteomes" id="UP001235343">
    <property type="component" value="Unassembled WGS sequence"/>
</dbReference>
<evidence type="ECO:0000256" key="3">
    <source>
        <dbReference type="ARBA" id="ARBA00022544"/>
    </source>
</evidence>
<keyword evidence="7" id="KW-0449">Lipoprotein</keyword>
<dbReference type="InterPro" id="IPR046953">
    <property type="entry name" value="Spore_GerAC-like_C"/>
</dbReference>
<dbReference type="EMBL" id="JASTZU010000031">
    <property type="protein sequence ID" value="MDL4840580.1"/>
    <property type="molecule type" value="Genomic_DNA"/>
</dbReference>
<dbReference type="PROSITE" id="PS51257">
    <property type="entry name" value="PROKAR_LIPOPROTEIN"/>
    <property type="match status" value="1"/>
</dbReference>
<evidence type="ECO:0000256" key="1">
    <source>
        <dbReference type="ARBA" id="ARBA00004635"/>
    </source>
</evidence>
<proteinExistence type="inferred from homology"/>
<name>A0ABT7L7K5_9BACI</name>
<accession>A0ABT7L7K5</accession>
<dbReference type="NCBIfam" id="TIGR02887">
    <property type="entry name" value="spore_ger_x_C"/>
    <property type="match status" value="1"/>
</dbReference>
<sequence>MKYKWITILFVFSMSIFLGGCWSSRELSDLAITTALGIDKHEEGFRVTAQVMNPGEIAGDQLSSRVPVSTYSENGKTIFEALRRLTQSTPRKLYLSHIRMVVFGQELAEAGLAPALDFISRDHEMRTDFSISVAKDMRAEDLLNVLTPLEKSPANKIVSSLRTSQNNWAPTKVVTLDELIATLSSKSKEPVLTGLYITGDPDTGSSLENVETIHPPTQLHVDNIGVFHNDQLVGWLNESESKGFNYITDNITNTVGWVECDKEGTVSLEITKTNTELSGYQEDKKPKIVIDVKSEANIAEISCTIDINDEKTIQDIEKKIEKKLVDIVNGSIEKAQELNSDIFGFGEVLGRFEPKRWQTWGKNWQEEFINLEIVVNTDMKIIRTGTTTDSFVNDIKKNKNEDE</sequence>
<evidence type="ECO:0000256" key="2">
    <source>
        <dbReference type="ARBA" id="ARBA00007886"/>
    </source>
</evidence>
<evidence type="ECO:0000313" key="11">
    <source>
        <dbReference type="Proteomes" id="UP001235343"/>
    </source>
</evidence>
<dbReference type="PANTHER" id="PTHR35789:SF1">
    <property type="entry name" value="SPORE GERMINATION PROTEIN B3"/>
    <property type="match status" value="1"/>
</dbReference>
<dbReference type="InterPro" id="IPR057336">
    <property type="entry name" value="GerAC_N"/>
</dbReference>
<comment type="similarity">
    <text evidence="2">Belongs to the GerABKC lipoprotein family.</text>
</comment>
<organism evidence="10 11">
    <name type="scientific">Aquibacillus rhizosphaerae</name>
    <dbReference type="NCBI Taxonomy" id="3051431"/>
    <lineage>
        <taxon>Bacteria</taxon>
        <taxon>Bacillati</taxon>
        <taxon>Bacillota</taxon>
        <taxon>Bacilli</taxon>
        <taxon>Bacillales</taxon>
        <taxon>Bacillaceae</taxon>
        <taxon>Aquibacillus</taxon>
    </lineage>
</organism>
<dbReference type="PANTHER" id="PTHR35789">
    <property type="entry name" value="SPORE GERMINATION PROTEIN B3"/>
    <property type="match status" value="1"/>
</dbReference>
<dbReference type="InterPro" id="IPR038501">
    <property type="entry name" value="Spore_GerAC_C_sf"/>
</dbReference>
<feature type="domain" description="Spore germination protein N-terminal" evidence="9">
    <location>
        <begin position="24"/>
        <end position="193"/>
    </location>
</feature>
<evidence type="ECO:0000259" key="8">
    <source>
        <dbReference type="Pfam" id="PF05504"/>
    </source>
</evidence>
<feature type="domain" description="Spore germination GerAC-like C-terminal" evidence="8">
    <location>
        <begin position="224"/>
        <end position="385"/>
    </location>
</feature>
<dbReference type="Pfam" id="PF25198">
    <property type="entry name" value="Spore_GerAC_N"/>
    <property type="match status" value="1"/>
</dbReference>
<dbReference type="InterPro" id="IPR008844">
    <property type="entry name" value="Spore_GerAC-like"/>
</dbReference>
<protein>
    <submittedName>
        <fullName evidence="10">Ger(X)C family spore germination protein</fullName>
    </submittedName>
</protein>